<sequence>MKRTVFLVFILMAFTCCKNDSKYPNVGDEDQDQLDVRELTGNFIYFDDAGVLQTKSELFGVIEDEKAKELIKKAEPLKDLPTDEVNVTLKVKVTKKPKHEEGWDNRVEIIDIITVSKVEEKNSNVIKLRSQE</sequence>
<protein>
    <recommendedName>
        <fullName evidence="3">NlpE-like protein</fullName>
    </recommendedName>
</protein>
<dbReference type="RefSeq" id="WP_208231922.1">
    <property type="nucleotide sequence ID" value="NZ_JAGEVG010000001.1"/>
</dbReference>
<gene>
    <name evidence="1" type="ORF">J4051_01660</name>
</gene>
<keyword evidence="2" id="KW-1185">Reference proteome</keyword>
<evidence type="ECO:0000313" key="2">
    <source>
        <dbReference type="Proteomes" id="UP000681315"/>
    </source>
</evidence>
<comment type="caution">
    <text evidence="1">The sequence shown here is derived from an EMBL/GenBank/DDBJ whole genome shotgun (WGS) entry which is preliminary data.</text>
</comment>
<evidence type="ECO:0000313" key="1">
    <source>
        <dbReference type="EMBL" id="MBO3096958.1"/>
    </source>
</evidence>
<name>A0ABS3SMM5_9FLAO</name>
<dbReference type="EMBL" id="JAGEVG010000001">
    <property type="protein sequence ID" value="MBO3096958.1"/>
    <property type="molecule type" value="Genomic_DNA"/>
</dbReference>
<organism evidence="1 2">
    <name type="scientific">Gelidibacter pelagius</name>
    <dbReference type="NCBI Taxonomy" id="2819985"/>
    <lineage>
        <taxon>Bacteria</taxon>
        <taxon>Pseudomonadati</taxon>
        <taxon>Bacteroidota</taxon>
        <taxon>Flavobacteriia</taxon>
        <taxon>Flavobacteriales</taxon>
        <taxon>Flavobacteriaceae</taxon>
        <taxon>Gelidibacter</taxon>
    </lineage>
</organism>
<evidence type="ECO:0008006" key="3">
    <source>
        <dbReference type="Google" id="ProtNLM"/>
    </source>
</evidence>
<dbReference type="Proteomes" id="UP000681315">
    <property type="component" value="Unassembled WGS sequence"/>
</dbReference>
<proteinExistence type="predicted"/>
<reference evidence="1 2" key="1">
    <citation type="submission" date="2021-03" db="EMBL/GenBank/DDBJ databases">
        <title>Gelidibacter sp. nov., isolated from costal sediment.</title>
        <authorList>
            <person name="Lun K.-Y."/>
        </authorList>
    </citation>
    <scope>NUCLEOTIDE SEQUENCE [LARGE SCALE GENOMIC DNA]</scope>
    <source>
        <strain evidence="1 2">DF109</strain>
    </source>
</reference>
<accession>A0ABS3SMM5</accession>